<dbReference type="AlphaFoldDB" id="A0AA94R8Z7"/>
<dbReference type="RefSeq" id="WP_138249972.1">
    <property type="nucleotide sequence ID" value="NZ_POTM01000047.1"/>
</dbReference>
<sequence>MGMTDPAAVEEAYAAYEAAQAGLAALDYTGLDVRTLLEVQSRRETLKCAAEAVDHQILAAAQTQATAKEIGAKDWPEVLHVRLRISREEARRRVRDTDNLGPRSAITGEPLGPVWELVAAALADGAINAEHIAVITWFFGKLPLWAADPITLAQCEADLVADARVKTPEDLRKFAADLLYRLDQDGPEPDDNEPDPKRSFVMGKQRPDGRTDVTAQLDPEGRAYWEVLFDKYAAPGMCNPADPHPCYSGTPTQEQIDADTRTLAQRQYDAFTFVGRMMLATGTSGVHNGLDTRTLAQRQYDAFTFVGRMMLATGTSGVHNGFPVAVVANCTVTDLEKRAGMALTHTGTKLPIRDLIRMAAQGSDNYLAVFDEHTGQPLYLGRAARTASTAQRLALFGRDHGCTRPNCTAPASRSQAHHLTNWRDDGLTNIDTMTLACGRDNRLVDTGGWTTTMGPDGRTHWTPPPLLDVGQPRTNQYHHPTLYPPKGGDGDDGESDSPTS</sequence>
<dbReference type="InterPro" id="IPR003615">
    <property type="entry name" value="HNH_nuc"/>
</dbReference>
<dbReference type="CDD" id="cd07177">
    <property type="entry name" value="terB_like"/>
    <property type="match status" value="1"/>
</dbReference>
<comment type="caution">
    <text evidence="3">The sequence shown here is derived from an EMBL/GenBank/DDBJ whole genome shotgun (WGS) entry which is preliminary data.</text>
</comment>
<proteinExistence type="predicted"/>
<dbReference type="InterPro" id="IPR003870">
    <property type="entry name" value="DUF222"/>
</dbReference>
<keyword evidence="3" id="KW-0255">Endonuclease</keyword>
<keyword evidence="3" id="KW-0540">Nuclease</keyword>
<reference evidence="3 4" key="1">
    <citation type="submission" date="2018-01" db="EMBL/GenBank/DDBJ databases">
        <title>Comparative genomics of Mycobacterium mucogenicum and Mycobacterium neoaurum clade members emphasizing tRNA and non-coding RNA.</title>
        <authorList>
            <person name="Behra P.R.K."/>
            <person name="Pettersson B.M.F."/>
            <person name="Das S."/>
            <person name="Dasgupta S."/>
            <person name="Kirsebom L.A."/>
        </authorList>
    </citation>
    <scope>NUCLEOTIDE SEQUENCE [LARGE SCALE GENOMIC DNA]</scope>
    <source>
        <strain evidence="3 4">DSM 45104</strain>
    </source>
</reference>
<feature type="compositionally biased region" description="Acidic residues" evidence="1">
    <location>
        <begin position="490"/>
        <end position="500"/>
    </location>
</feature>
<keyword evidence="4" id="KW-1185">Reference proteome</keyword>
<dbReference type="Pfam" id="PF02720">
    <property type="entry name" value="DUF222"/>
    <property type="match status" value="2"/>
</dbReference>
<dbReference type="SMART" id="SM00507">
    <property type="entry name" value="HNHc"/>
    <property type="match status" value="1"/>
</dbReference>
<protein>
    <submittedName>
        <fullName evidence="3">HNH endonuclease</fullName>
    </submittedName>
</protein>
<organism evidence="3 4">
    <name type="scientific">Mycolicibacterium phocaicum</name>
    <dbReference type="NCBI Taxonomy" id="319706"/>
    <lineage>
        <taxon>Bacteria</taxon>
        <taxon>Bacillati</taxon>
        <taxon>Actinomycetota</taxon>
        <taxon>Actinomycetes</taxon>
        <taxon>Mycobacteriales</taxon>
        <taxon>Mycobacteriaceae</taxon>
        <taxon>Mycolicibacterium</taxon>
    </lineage>
</organism>
<evidence type="ECO:0000313" key="3">
    <source>
        <dbReference type="EMBL" id="TLH64594.1"/>
    </source>
</evidence>
<feature type="domain" description="HNH nuclease" evidence="2">
    <location>
        <begin position="390"/>
        <end position="442"/>
    </location>
</feature>
<evidence type="ECO:0000256" key="1">
    <source>
        <dbReference type="SAM" id="MobiDB-lite"/>
    </source>
</evidence>
<evidence type="ECO:0000259" key="2">
    <source>
        <dbReference type="SMART" id="SM00507"/>
    </source>
</evidence>
<accession>A0AA94R8Z7</accession>
<evidence type="ECO:0000313" key="4">
    <source>
        <dbReference type="Proteomes" id="UP000309984"/>
    </source>
</evidence>
<feature type="region of interest" description="Disordered" evidence="1">
    <location>
        <begin position="448"/>
        <end position="500"/>
    </location>
</feature>
<keyword evidence="3" id="KW-0378">Hydrolase</keyword>
<dbReference type="CDD" id="cd00085">
    <property type="entry name" value="HNHc"/>
    <property type="match status" value="1"/>
</dbReference>
<feature type="region of interest" description="Disordered" evidence="1">
    <location>
        <begin position="182"/>
        <end position="214"/>
    </location>
</feature>
<dbReference type="GO" id="GO:0004519">
    <property type="term" value="F:endonuclease activity"/>
    <property type="evidence" value="ECO:0007669"/>
    <property type="project" value="UniProtKB-KW"/>
</dbReference>
<gene>
    <name evidence="3" type="ORF">C1S79_18300</name>
</gene>
<dbReference type="Proteomes" id="UP000309984">
    <property type="component" value="Unassembled WGS sequence"/>
</dbReference>
<name>A0AA94R8Z7_9MYCO</name>
<dbReference type="EMBL" id="POTM01000047">
    <property type="protein sequence ID" value="TLH64594.1"/>
    <property type="molecule type" value="Genomic_DNA"/>
</dbReference>